<evidence type="ECO:0000256" key="1">
    <source>
        <dbReference type="SAM" id="Phobius"/>
    </source>
</evidence>
<evidence type="ECO:0000313" key="3">
    <source>
        <dbReference type="Proteomes" id="UP000617634"/>
    </source>
</evidence>
<gene>
    <name evidence="2" type="ORF">I5E68_06025</name>
</gene>
<proteinExistence type="predicted"/>
<feature type="transmembrane region" description="Helical" evidence="1">
    <location>
        <begin position="12"/>
        <end position="31"/>
    </location>
</feature>
<keyword evidence="1" id="KW-0812">Transmembrane</keyword>
<keyword evidence="1" id="KW-1133">Transmembrane helix</keyword>
<sequence>MSTRDPAMVRFFALHVTRLLGIASLIAGLMIVENTLLPGLPDWAGYLLIINGVVDIFIVPQVLARRWRSPPPAPTTPDQD</sequence>
<name>A0A931MK75_9SPHN</name>
<evidence type="ECO:0000313" key="2">
    <source>
        <dbReference type="EMBL" id="MBH0112508.1"/>
    </source>
</evidence>
<protein>
    <submittedName>
        <fullName evidence="2">Uncharacterized protein</fullName>
    </submittedName>
</protein>
<dbReference type="AlphaFoldDB" id="A0A931MK75"/>
<dbReference type="RefSeq" id="WP_197162055.1">
    <property type="nucleotide sequence ID" value="NZ_JADZGI010000001.1"/>
</dbReference>
<dbReference type="Proteomes" id="UP000617634">
    <property type="component" value="Unassembled WGS sequence"/>
</dbReference>
<accession>A0A931MK75</accession>
<feature type="transmembrane region" description="Helical" evidence="1">
    <location>
        <begin position="43"/>
        <end position="64"/>
    </location>
</feature>
<keyword evidence="3" id="KW-1185">Reference proteome</keyword>
<reference evidence="2" key="1">
    <citation type="submission" date="2020-11" db="EMBL/GenBank/DDBJ databases">
        <title>Novosphingobium aureum sp. nov., a marine bacterium isolated from sediment of a salt flat.</title>
        <authorList>
            <person name="Yoo Y."/>
            <person name="Kim J.-J."/>
        </authorList>
    </citation>
    <scope>NUCLEOTIDE SEQUENCE</scope>
    <source>
        <strain evidence="2">YJ-S2-02</strain>
    </source>
</reference>
<dbReference type="EMBL" id="JADZGI010000001">
    <property type="protein sequence ID" value="MBH0112508.1"/>
    <property type="molecule type" value="Genomic_DNA"/>
</dbReference>
<comment type="caution">
    <text evidence="2">The sequence shown here is derived from an EMBL/GenBank/DDBJ whole genome shotgun (WGS) entry which is preliminary data.</text>
</comment>
<keyword evidence="1" id="KW-0472">Membrane</keyword>
<organism evidence="2 3">
    <name type="scientific">Novosphingobium aureum</name>
    <dbReference type="NCBI Taxonomy" id="2792964"/>
    <lineage>
        <taxon>Bacteria</taxon>
        <taxon>Pseudomonadati</taxon>
        <taxon>Pseudomonadota</taxon>
        <taxon>Alphaproteobacteria</taxon>
        <taxon>Sphingomonadales</taxon>
        <taxon>Sphingomonadaceae</taxon>
        <taxon>Novosphingobium</taxon>
    </lineage>
</organism>